<accession>A0ABQ9FVB2</accession>
<dbReference type="PROSITE" id="PS50950">
    <property type="entry name" value="ZF_THAP"/>
    <property type="match status" value="1"/>
</dbReference>
<organism evidence="8 9">
    <name type="scientific">Tegillarca granosa</name>
    <name type="common">Malaysian cockle</name>
    <name type="synonym">Anadara granosa</name>
    <dbReference type="NCBI Taxonomy" id="220873"/>
    <lineage>
        <taxon>Eukaryota</taxon>
        <taxon>Metazoa</taxon>
        <taxon>Spiralia</taxon>
        <taxon>Lophotrochozoa</taxon>
        <taxon>Mollusca</taxon>
        <taxon>Bivalvia</taxon>
        <taxon>Autobranchia</taxon>
        <taxon>Pteriomorphia</taxon>
        <taxon>Arcoida</taxon>
        <taxon>Arcoidea</taxon>
        <taxon>Arcidae</taxon>
        <taxon>Tegillarca</taxon>
    </lineage>
</organism>
<keyword evidence="2 5" id="KW-0863">Zinc-finger</keyword>
<evidence type="ECO:0000256" key="4">
    <source>
        <dbReference type="ARBA" id="ARBA00023125"/>
    </source>
</evidence>
<evidence type="ECO:0000256" key="3">
    <source>
        <dbReference type="ARBA" id="ARBA00022833"/>
    </source>
</evidence>
<dbReference type="SUPFAM" id="SSF57716">
    <property type="entry name" value="Glucocorticoid receptor-like (DNA-binding domain)"/>
    <property type="match status" value="1"/>
</dbReference>
<dbReference type="Proteomes" id="UP001217089">
    <property type="component" value="Unassembled WGS sequence"/>
</dbReference>
<comment type="caution">
    <text evidence="8">The sequence shown here is derived from an EMBL/GenBank/DDBJ whole genome shotgun (WGS) entry which is preliminary data.</text>
</comment>
<evidence type="ECO:0000259" key="7">
    <source>
        <dbReference type="PROSITE" id="PS50950"/>
    </source>
</evidence>
<keyword evidence="9" id="KW-1185">Reference proteome</keyword>
<keyword evidence="1" id="KW-0479">Metal-binding</keyword>
<evidence type="ECO:0000313" key="8">
    <source>
        <dbReference type="EMBL" id="KAJ8321183.1"/>
    </source>
</evidence>
<sequence>MDENIIETQRERTMTQKGLMYKIEQKGNARSKCIKALNVSSDRIIVALTDGSDKATVRSIYKEWMTIYEDLLQLHQDYQGLLNPQEKIDDENWFSSKRSVYISIKSSVEQWFQEKASEMTTYTGASKMSRSSSQLSAARLKEVQRKAELQERIKAHEERKKIEEERLRLKMKENELELKTELQISDAKTRVINELERSMVEDQDLEDELQNVQQPRNVSPSMKAFMTDSVLNPESASFIPKQTMETPVTNTVQFSSPLVSQKGQAVALRLSKQVKKLTKTVQENISLYNAKIGRKTILPISLTFEEVKATENNLWQYKEQPSTTSGEVFNDEEEEEDGSIILSSILASDCCRSYVSKLEACVCFDFGPETARMLDSYSDHIFCNGNHQVIESYGTSIVCKIMGGHDHCCVVNCTNRRGTTDVSFHRIPAQPKSRRSAWIRAISRKEHATKNWVVCGAHFQSGKPSKDPADVDYIPTLLPHKTQKHTVPRYSHLKRLCEDPDSESSIDSSGPDSDNINHDHSYHLECTDPLLKELNKKDEKIMMLEEKIRELEFQMGKLKFRLETFEDDDNMIRFYTGFPSYKAFWSFFTFLEPRAKWMRRWRGSETSTPSIAGTEAGLGRRKLKLQDELFAVLARLRLNLLVSDISLRLGINRDDEETNVSQSQSLHVVDELKDTGTCSPMHRTGATPINYQTRSQTQQQQQIQQEQPSLEIQTAPEVDPEETQQVQQQDLNMDQIQPVLEQLAQRISQPCNMQTDKFSGDGQASAFSGQAATWYQTLLAETKQDLNLLKTAFLSRFQSNKNKKLFKVQQGQEKVLSSTLTEFKD</sequence>
<feature type="coiled-coil region" evidence="6">
    <location>
        <begin position="534"/>
        <end position="561"/>
    </location>
</feature>
<evidence type="ECO:0000256" key="2">
    <source>
        <dbReference type="ARBA" id="ARBA00022771"/>
    </source>
</evidence>
<evidence type="ECO:0000256" key="5">
    <source>
        <dbReference type="PROSITE-ProRule" id="PRU00309"/>
    </source>
</evidence>
<dbReference type="InterPro" id="IPR006612">
    <property type="entry name" value="THAP_Znf"/>
</dbReference>
<dbReference type="EMBL" id="JARBDR010000135">
    <property type="protein sequence ID" value="KAJ8321183.1"/>
    <property type="molecule type" value="Genomic_DNA"/>
</dbReference>
<gene>
    <name evidence="8" type="ORF">KUTeg_001308</name>
</gene>
<dbReference type="InterPro" id="IPR038441">
    <property type="entry name" value="THAP_Znf_sf"/>
</dbReference>
<evidence type="ECO:0000256" key="1">
    <source>
        <dbReference type="ARBA" id="ARBA00022723"/>
    </source>
</evidence>
<feature type="coiled-coil region" evidence="6">
    <location>
        <begin position="139"/>
        <end position="212"/>
    </location>
</feature>
<evidence type="ECO:0000313" key="9">
    <source>
        <dbReference type="Proteomes" id="UP001217089"/>
    </source>
</evidence>
<dbReference type="SMART" id="SM00980">
    <property type="entry name" value="THAP"/>
    <property type="match status" value="1"/>
</dbReference>
<feature type="domain" description="THAP-type" evidence="7">
    <location>
        <begin position="402"/>
        <end position="478"/>
    </location>
</feature>
<name>A0ABQ9FVB2_TEGGR</name>
<protein>
    <recommendedName>
        <fullName evidence="7">THAP-type domain-containing protein</fullName>
    </recommendedName>
</protein>
<keyword evidence="4 5" id="KW-0238">DNA-binding</keyword>
<keyword evidence="3" id="KW-0862">Zinc</keyword>
<evidence type="ECO:0000256" key="6">
    <source>
        <dbReference type="SAM" id="Coils"/>
    </source>
</evidence>
<dbReference type="Gene3D" id="6.20.210.20">
    <property type="entry name" value="THAP domain"/>
    <property type="match status" value="1"/>
</dbReference>
<reference evidence="8 9" key="1">
    <citation type="submission" date="2022-12" db="EMBL/GenBank/DDBJ databases">
        <title>Chromosome-level genome of Tegillarca granosa.</title>
        <authorList>
            <person name="Kim J."/>
        </authorList>
    </citation>
    <scope>NUCLEOTIDE SEQUENCE [LARGE SCALE GENOMIC DNA]</scope>
    <source>
        <strain evidence="8">Teg-2019</strain>
        <tissue evidence="8">Adductor muscle</tissue>
    </source>
</reference>
<keyword evidence="6" id="KW-0175">Coiled coil</keyword>
<dbReference type="Pfam" id="PF05485">
    <property type="entry name" value="THAP"/>
    <property type="match status" value="1"/>
</dbReference>
<proteinExistence type="predicted"/>
<dbReference type="PANTHER" id="PTHR23080">
    <property type="entry name" value="THAP DOMAIN PROTEIN"/>
    <property type="match status" value="1"/>
</dbReference>